<protein>
    <recommendedName>
        <fullName evidence="5">Transmembrane protein</fullName>
    </recommendedName>
</protein>
<keyword evidence="2" id="KW-0472">Membrane</keyword>
<organism evidence="3 4">
    <name type="scientific">Discina gigas</name>
    <dbReference type="NCBI Taxonomy" id="1032678"/>
    <lineage>
        <taxon>Eukaryota</taxon>
        <taxon>Fungi</taxon>
        <taxon>Dikarya</taxon>
        <taxon>Ascomycota</taxon>
        <taxon>Pezizomycotina</taxon>
        <taxon>Pezizomycetes</taxon>
        <taxon>Pezizales</taxon>
        <taxon>Discinaceae</taxon>
        <taxon>Discina</taxon>
    </lineage>
</organism>
<feature type="region of interest" description="Disordered" evidence="1">
    <location>
        <begin position="304"/>
        <end position="330"/>
    </location>
</feature>
<proteinExistence type="predicted"/>
<feature type="transmembrane region" description="Helical" evidence="2">
    <location>
        <begin position="127"/>
        <end position="145"/>
    </location>
</feature>
<accession>A0ABR3GVV9</accession>
<evidence type="ECO:0000256" key="1">
    <source>
        <dbReference type="SAM" id="MobiDB-lite"/>
    </source>
</evidence>
<feature type="transmembrane region" description="Helical" evidence="2">
    <location>
        <begin position="59"/>
        <end position="79"/>
    </location>
</feature>
<keyword evidence="4" id="KW-1185">Reference proteome</keyword>
<dbReference type="PANTHER" id="PTHR35179:SF1">
    <property type="entry name" value="INTEGRAL MEMBRANE PROTEIN"/>
    <property type="match status" value="1"/>
</dbReference>
<feature type="transmembrane region" description="Helical" evidence="2">
    <location>
        <begin position="201"/>
        <end position="220"/>
    </location>
</feature>
<evidence type="ECO:0000313" key="3">
    <source>
        <dbReference type="EMBL" id="KAL0640078.1"/>
    </source>
</evidence>
<evidence type="ECO:0000256" key="2">
    <source>
        <dbReference type="SAM" id="Phobius"/>
    </source>
</evidence>
<comment type="caution">
    <text evidence="3">The sequence shown here is derived from an EMBL/GenBank/DDBJ whole genome shotgun (WGS) entry which is preliminary data.</text>
</comment>
<dbReference type="Proteomes" id="UP001447188">
    <property type="component" value="Unassembled WGS sequence"/>
</dbReference>
<reference evidence="3 4" key="1">
    <citation type="submission" date="2024-02" db="EMBL/GenBank/DDBJ databases">
        <title>Discinaceae phylogenomics.</title>
        <authorList>
            <person name="Dirks A.C."/>
            <person name="James T.Y."/>
        </authorList>
    </citation>
    <scope>NUCLEOTIDE SEQUENCE [LARGE SCALE GENOMIC DNA]</scope>
    <source>
        <strain evidence="3 4">ACD0624</strain>
    </source>
</reference>
<feature type="compositionally biased region" description="Basic and acidic residues" evidence="1">
    <location>
        <begin position="313"/>
        <end position="324"/>
    </location>
</feature>
<evidence type="ECO:0000313" key="4">
    <source>
        <dbReference type="Proteomes" id="UP001447188"/>
    </source>
</evidence>
<evidence type="ECO:0008006" key="5">
    <source>
        <dbReference type="Google" id="ProtNLM"/>
    </source>
</evidence>
<sequence length="344" mass="39452">MITFIPPTYVLQQVTRADLNVASICWGFTLGFGFLTTWEAMRQSLRARDPLRSTYVWMIWLELLVCVAFSIICWIHLNGIIPPSFAFYFCILTFWALQVQFLLQIIINRILVIMGHDYRTRWMKWGVAALITAVNISVYCIWIPARLQISDKYIHINDAWDRTEKVIYLVVDAILNWYFVRTVKQRLVKNGSVKYNQLVKFNVRIICLSLMMDLLIIGTMSLKNSFVYMQFHPLAYTVKLMIEMSMADLIRKVARQKNDVGAGAGTYELSIGTSVGNAAKRKNTVIVSTSGVVVQKEVIVESRGWEDQSSETSGKEHHDDDSPLRNESWGKVTYNTDITSGHNV</sequence>
<keyword evidence="2" id="KW-0812">Transmembrane</keyword>
<keyword evidence="2" id="KW-1133">Transmembrane helix</keyword>
<dbReference type="EMBL" id="JBBBZM010000006">
    <property type="protein sequence ID" value="KAL0640078.1"/>
    <property type="molecule type" value="Genomic_DNA"/>
</dbReference>
<dbReference type="PANTHER" id="PTHR35179">
    <property type="entry name" value="PROTEIN CBG02620"/>
    <property type="match status" value="1"/>
</dbReference>
<gene>
    <name evidence="3" type="ORF">Q9L58_000906</name>
</gene>
<feature type="transmembrane region" description="Helical" evidence="2">
    <location>
        <begin position="85"/>
        <end position="107"/>
    </location>
</feature>
<feature type="transmembrane region" description="Helical" evidence="2">
    <location>
        <begin position="20"/>
        <end position="38"/>
    </location>
</feature>
<name>A0ABR3GVV9_9PEZI</name>